<protein>
    <recommendedName>
        <fullName evidence="2">Ig-like domain-containing protein</fullName>
    </recommendedName>
</protein>
<keyword evidence="4" id="KW-1185">Reference proteome</keyword>
<evidence type="ECO:0000259" key="2">
    <source>
        <dbReference type="PROSITE" id="PS50835"/>
    </source>
</evidence>
<feature type="non-terminal residue" evidence="3">
    <location>
        <position position="1"/>
    </location>
</feature>
<evidence type="ECO:0000313" key="4">
    <source>
        <dbReference type="Proteomes" id="UP001497497"/>
    </source>
</evidence>
<feature type="domain" description="Ig-like" evidence="2">
    <location>
        <begin position="100"/>
        <end position="198"/>
    </location>
</feature>
<reference evidence="3 4" key="1">
    <citation type="submission" date="2024-04" db="EMBL/GenBank/DDBJ databases">
        <authorList>
            <consortium name="Genoscope - CEA"/>
            <person name="William W."/>
        </authorList>
    </citation>
    <scope>NUCLEOTIDE SEQUENCE [LARGE SCALE GENOMIC DNA]</scope>
</reference>
<dbReference type="EMBL" id="CAXITT010000246">
    <property type="protein sequence ID" value="CAL1537036.1"/>
    <property type="molecule type" value="Genomic_DNA"/>
</dbReference>
<dbReference type="Proteomes" id="UP001497497">
    <property type="component" value="Unassembled WGS sequence"/>
</dbReference>
<dbReference type="InterPro" id="IPR013783">
    <property type="entry name" value="Ig-like_fold"/>
</dbReference>
<dbReference type="PROSITE" id="PS50835">
    <property type="entry name" value="IG_LIKE"/>
    <property type="match status" value="1"/>
</dbReference>
<keyword evidence="1" id="KW-1133">Transmembrane helix</keyword>
<evidence type="ECO:0000313" key="3">
    <source>
        <dbReference type="EMBL" id="CAL1537036.1"/>
    </source>
</evidence>
<keyword evidence="1" id="KW-0812">Transmembrane</keyword>
<gene>
    <name evidence="3" type="ORF">GSLYS_00010949001</name>
</gene>
<evidence type="ECO:0000256" key="1">
    <source>
        <dbReference type="SAM" id="Phobius"/>
    </source>
</evidence>
<dbReference type="InterPro" id="IPR007110">
    <property type="entry name" value="Ig-like_dom"/>
</dbReference>
<dbReference type="AlphaFoldDB" id="A0AAV2HSD9"/>
<organism evidence="3 4">
    <name type="scientific">Lymnaea stagnalis</name>
    <name type="common">Great pond snail</name>
    <name type="synonym">Helix stagnalis</name>
    <dbReference type="NCBI Taxonomy" id="6523"/>
    <lineage>
        <taxon>Eukaryota</taxon>
        <taxon>Metazoa</taxon>
        <taxon>Spiralia</taxon>
        <taxon>Lophotrochozoa</taxon>
        <taxon>Mollusca</taxon>
        <taxon>Gastropoda</taxon>
        <taxon>Heterobranchia</taxon>
        <taxon>Euthyneura</taxon>
        <taxon>Panpulmonata</taxon>
        <taxon>Hygrophila</taxon>
        <taxon>Lymnaeoidea</taxon>
        <taxon>Lymnaeidae</taxon>
        <taxon>Lymnaea</taxon>
    </lineage>
</organism>
<dbReference type="InterPro" id="IPR013151">
    <property type="entry name" value="Immunoglobulin_dom"/>
</dbReference>
<dbReference type="SUPFAM" id="SSF48726">
    <property type="entry name" value="Immunoglobulin"/>
    <property type="match status" value="1"/>
</dbReference>
<feature type="non-terminal residue" evidence="3">
    <location>
        <position position="445"/>
    </location>
</feature>
<feature type="transmembrane region" description="Helical" evidence="1">
    <location>
        <begin position="324"/>
        <end position="346"/>
    </location>
</feature>
<sequence length="445" mass="50209">GAPVFCNGTRPQITYDVIIGKTLQINLCLQSYPELSSDVVINGKIYNASSSSDQIIVHSTFDETSLTYNIELTVKNITYENIGFLNVSFKTIRDQELKIPFIINVTRDLFRIESFTINGSPNKTLATQMSTVILRCSVTSQYNATISLWKEAKRIHEERKDQSVHSIVNITCLDTGMYHCRADHMEAPGIFRANTYLTVPSCPPRLCANQTNTRNITVSRDQNVVVVTLCLVASGTINSSVLYRGNEIRQSDCSVCYTLQKKHDSFVDYTLQLRFNNLTTDNVETYILKLCDEGNQHLEINISLQLQSNTSQPSTPSANSNGRVIWVIMVMLVCVTCISVGAILFYRRRRVKKYKVVADKSYYANISDAQRELMTDKDNESNGYTPQHDVILPERDRKFHLPFSRSSFKKKGNQISKSVHFGSASEGHWTDQSTDVTSIGSTIRL</sequence>
<dbReference type="CDD" id="cd00096">
    <property type="entry name" value="Ig"/>
    <property type="match status" value="1"/>
</dbReference>
<dbReference type="Gene3D" id="2.60.40.10">
    <property type="entry name" value="Immunoglobulins"/>
    <property type="match status" value="1"/>
</dbReference>
<keyword evidence="1" id="KW-0472">Membrane</keyword>
<dbReference type="InterPro" id="IPR036179">
    <property type="entry name" value="Ig-like_dom_sf"/>
</dbReference>
<proteinExistence type="predicted"/>
<dbReference type="Pfam" id="PF00047">
    <property type="entry name" value="ig"/>
    <property type="match status" value="1"/>
</dbReference>
<accession>A0AAV2HSD9</accession>
<comment type="caution">
    <text evidence="3">The sequence shown here is derived from an EMBL/GenBank/DDBJ whole genome shotgun (WGS) entry which is preliminary data.</text>
</comment>
<name>A0AAV2HSD9_LYMST</name>